<evidence type="ECO:0000313" key="10">
    <source>
        <dbReference type="EMBL" id="SPY95998.1"/>
    </source>
</evidence>
<sequence length="240" mass="26903">MKKIFAFIIFLFPLIAYSNGVSLGATRIIYNSNIKQTNLVVTNSDKENSFLIQSWVSDNQGNKNNDFIVTPPLYILDANKENALRIMYTGEPLPADRESLFWMNVKAIPSLDEKLANENTLQIAIQSRIKLFYRPSGLSAYTEKYANEVTFSYKNGELIAHNPTPYHITMVNLAAADSQLPSSIMINPFSQLTLGKVNQNANTISFQTINDYGAQTPVLKKRNRSLITASFSTLLVKNHG</sequence>
<comment type="similarity">
    <text evidence="2 7">Belongs to the periplasmic pilus chaperone family.</text>
</comment>
<dbReference type="InterPro" id="IPR013783">
    <property type="entry name" value="Ig-like_fold"/>
</dbReference>
<reference evidence="10 11" key="1">
    <citation type="submission" date="2018-06" db="EMBL/GenBank/DDBJ databases">
        <authorList>
            <consortium name="Pathogen Informatics"/>
            <person name="Doyle S."/>
        </authorList>
    </citation>
    <scope>NUCLEOTIDE SEQUENCE [LARGE SCALE GENOMIC DNA]</scope>
    <source>
        <strain evidence="10 11">NCTC10975</strain>
    </source>
</reference>
<dbReference type="Gene3D" id="2.60.40.10">
    <property type="entry name" value="Immunoglobulins"/>
    <property type="match status" value="2"/>
</dbReference>
<evidence type="ECO:0000256" key="6">
    <source>
        <dbReference type="ARBA" id="ARBA00023186"/>
    </source>
</evidence>
<evidence type="ECO:0000256" key="5">
    <source>
        <dbReference type="ARBA" id="ARBA00022764"/>
    </source>
</evidence>
<dbReference type="PRINTS" id="PR00969">
    <property type="entry name" value="CHAPERONPILI"/>
</dbReference>
<gene>
    <name evidence="10" type="primary">atfB_2</name>
    <name evidence="10" type="ORF">NCTC10975_01697</name>
</gene>
<dbReference type="InterPro" id="IPR016147">
    <property type="entry name" value="Pili_assmbl_chaperone_N"/>
</dbReference>
<evidence type="ECO:0000256" key="7">
    <source>
        <dbReference type="RuleBase" id="RU003918"/>
    </source>
</evidence>
<dbReference type="PANTHER" id="PTHR30251">
    <property type="entry name" value="PILUS ASSEMBLY CHAPERONE"/>
    <property type="match status" value="1"/>
</dbReference>
<keyword evidence="5" id="KW-0574">Periplasm</keyword>
<feature type="domain" description="Pili assembly chaperone C-terminal" evidence="9">
    <location>
        <begin position="161"/>
        <end position="216"/>
    </location>
</feature>
<dbReference type="SUPFAM" id="SSF49584">
    <property type="entry name" value="Periplasmic chaperone C-domain"/>
    <property type="match status" value="1"/>
</dbReference>
<dbReference type="InterPro" id="IPR050643">
    <property type="entry name" value="Periplasmic_pilus_chap"/>
</dbReference>
<keyword evidence="4" id="KW-0732">Signal</keyword>
<evidence type="ECO:0000256" key="2">
    <source>
        <dbReference type="ARBA" id="ARBA00007399"/>
    </source>
</evidence>
<evidence type="ECO:0000259" key="8">
    <source>
        <dbReference type="Pfam" id="PF00345"/>
    </source>
</evidence>
<evidence type="ECO:0000313" key="11">
    <source>
        <dbReference type="Proteomes" id="UP000251485"/>
    </source>
</evidence>
<keyword evidence="6 7" id="KW-0143">Chaperone</keyword>
<dbReference type="FunFam" id="2.60.40.10:FF:000458">
    <property type="entry name" value="Molecular chaperone FimC"/>
    <property type="match status" value="1"/>
</dbReference>
<proteinExistence type="inferred from homology"/>
<dbReference type="Pfam" id="PF02753">
    <property type="entry name" value="PapD_C"/>
    <property type="match status" value="1"/>
</dbReference>
<dbReference type="AlphaFoldDB" id="A0A2X2BNA8"/>
<evidence type="ECO:0000259" key="9">
    <source>
        <dbReference type="Pfam" id="PF02753"/>
    </source>
</evidence>
<dbReference type="InterPro" id="IPR008962">
    <property type="entry name" value="PapD-like_sf"/>
</dbReference>
<dbReference type="PROSITE" id="PS00635">
    <property type="entry name" value="PILI_CHAPERONE"/>
    <property type="match status" value="1"/>
</dbReference>
<keyword evidence="3" id="KW-1029">Fimbrium biogenesis</keyword>
<dbReference type="InterPro" id="IPR016148">
    <property type="entry name" value="Pili_assmbl_chaperone_C"/>
</dbReference>
<dbReference type="GO" id="GO:0030288">
    <property type="term" value="C:outer membrane-bounded periplasmic space"/>
    <property type="evidence" value="ECO:0007669"/>
    <property type="project" value="InterPro"/>
</dbReference>
<dbReference type="EMBL" id="UAUE01000011">
    <property type="protein sequence ID" value="SPY95998.1"/>
    <property type="molecule type" value="Genomic_DNA"/>
</dbReference>
<name>A0A2X2BNA8_PROMI</name>
<organism evidence="10 11">
    <name type="scientific">Proteus mirabilis</name>
    <dbReference type="NCBI Taxonomy" id="584"/>
    <lineage>
        <taxon>Bacteria</taxon>
        <taxon>Pseudomonadati</taxon>
        <taxon>Pseudomonadota</taxon>
        <taxon>Gammaproteobacteria</taxon>
        <taxon>Enterobacterales</taxon>
        <taxon>Morganellaceae</taxon>
        <taxon>Proteus</taxon>
    </lineage>
</organism>
<dbReference type="Proteomes" id="UP000251485">
    <property type="component" value="Unassembled WGS sequence"/>
</dbReference>
<dbReference type="GO" id="GO:0071555">
    <property type="term" value="P:cell wall organization"/>
    <property type="evidence" value="ECO:0007669"/>
    <property type="project" value="InterPro"/>
</dbReference>
<dbReference type="Pfam" id="PF00345">
    <property type="entry name" value="PapD_N"/>
    <property type="match status" value="1"/>
</dbReference>
<feature type="domain" description="Pili assembly chaperone N-terminal" evidence="8">
    <location>
        <begin position="20"/>
        <end position="138"/>
    </location>
</feature>
<dbReference type="SUPFAM" id="SSF49354">
    <property type="entry name" value="PapD-like"/>
    <property type="match status" value="1"/>
</dbReference>
<dbReference type="PANTHER" id="PTHR30251:SF0">
    <property type="entry name" value="FIMBRIAL CHAPERONE PROTEIN ELFD-RELATED"/>
    <property type="match status" value="1"/>
</dbReference>
<protein>
    <submittedName>
        <fullName evidence="10">Type 1 fimbrial chaperone protein</fullName>
    </submittedName>
</protein>
<dbReference type="InterPro" id="IPR036316">
    <property type="entry name" value="Pili_assmbl_chap_C_dom_sf"/>
</dbReference>
<dbReference type="InterPro" id="IPR018046">
    <property type="entry name" value="Pili_assmbl_chaperone_CS"/>
</dbReference>
<evidence type="ECO:0000256" key="4">
    <source>
        <dbReference type="ARBA" id="ARBA00022729"/>
    </source>
</evidence>
<dbReference type="InterPro" id="IPR001829">
    <property type="entry name" value="Pili_assmbl_chaperone_bac"/>
</dbReference>
<evidence type="ECO:0000256" key="3">
    <source>
        <dbReference type="ARBA" id="ARBA00022558"/>
    </source>
</evidence>
<accession>A0A2X2BNA8</accession>
<evidence type="ECO:0000256" key="1">
    <source>
        <dbReference type="ARBA" id="ARBA00004418"/>
    </source>
</evidence>
<comment type="subcellular location">
    <subcellularLocation>
        <location evidence="1 7">Periplasm</location>
    </subcellularLocation>
</comment>